<comment type="caution">
    <text evidence="3">The sequence shown here is derived from an EMBL/GenBank/DDBJ whole genome shotgun (WGS) entry which is preliminary data.</text>
</comment>
<accession>A0A1G2JBX6</accession>
<dbReference type="EMBL" id="MHPP01000024">
    <property type="protein sequence ID" value="OGZ84021.1"/>
    <property type="molecule type" value="Genomic_DNA"/>
</dbReference>
<evidence type="ECO:0000313" key="3">
    <source>
        <dbReference type="EMBL" id="OGZ84021.1"/>
    </source>
</evidence>
<evidence type="ECO:0000256" key="1">
    <source>
        <dbReference type="SAM" id="Coils"/>
    </source>
</evidence>
<gene>
    <name evidence="3" type="ORF">A2401_00640</name>
</gene>
<proteinExistence type="predicted"/>
<dbReference type="AlphaFoldDB" id="A0A1G2JBX6"/>
<dbReference type="STRING" id="1802229.A2401_00640"/>
<feature type="domain" description="DUF5667" evidence="2">
    <location>
        <begin position="82"/>
        <end position="134"/>
    </location>
</feature>
<evidence type="ECO:0000259" key="2">
    <source>
        <dbReference type="Pfam" id="PF18915"/>
    </source>
</evidence>
<evidence type="ECO:0000313" key="4">
    <source>
        <dbReference type="Proteomes" id="UP000177751"/>
    </source>
</evidence>
<feature type="coiled-coil region" evidence="1">
    <location>
        <begin position="248"/>
        <end position="275"/>
    </location>
</feature>
<name>A0A1G2JBX6_9BACT</name>
<dbReference type="Proteomes" id="UP000177751">
    <property type="component" value="Unassembled WGS sequence"/>
</dbReference>
<sequence>MFDNPIKKLFGKAKQVKLEKEKKNSIKEAVLVFMKENSLPAQKRTFWGTVFSPRLKPVYIFVSALAVVLCTGGVVSVQANAALPGDILYPVKVGVNENVLQVLAFSDEAKTDLNIQLAEVRLQEAEQLAVEGKLLPGIQIRINNNFNARVDKVVKSIEKLNNAKMYNAAAKIASSFEATLKAHSAVLSAIGGSALGGEETTEQMDSLIIEVDNASKEAFNSGAISVNSVENENNTTGENQPEKSVALEKIAQNRLQSAQNAINEVNKLIEADKGKIKNEVVLKVQKNLEKAEQKIVEGTIKMSGDIKDYRGAIFLFQQALTTARESKLLLKIKTR</sequence>
<protein>
    <recommendedName>
        <fullName evidence="2">DUF5667 domain-containing protein</fullName>
    </recommendedName>
</protein>
<dbReference type="InterPro" id="IPR043725">
    <property type="entry name" value="DUF5667"/>
</dbReference>
<reference evidence="3 4" key="1">
    <citation type="journal article" date="2016" name="Nat. Commun.">
        <title>Thousands of microbial genomes shed light on interconnected biogeochemical processes in an aquifer system.</title>
        <authorList>
            <person name="Anantharaman K."/>
            <person name="Brown C.T."/>
            <person name="Hug L.A."/>
            <person name="Sharon I."/>
            <person name="Castelle C.J."/>
            <person name="Probst A.J."/>
            <person name="Thomas B.C."/>
            <person name="Singh A."/>
            <person name="Wilkins M.J."/>
            <person name="Karaoz U."/>
            <person name="Brodie E.L."/>
            <person name="Williams K.H."/>
            <person name="Hubbard S.S."/>
            <person name="Banfield J.F."/>
        </authorList>
    </citation>
    <scope>NUCLEOTIDE SEQUENCE [LARGE SCALE GENOMIC DNA]</scope>
</reference>
<dbReference type="Pfam" id="PF18915">
    <property type="entry name" value="DUF5667"/>
    <property type="match status" value="1"/>
</dbReference>
<organism evidence="3 4">
    <name type="scientific">Candidatus Staskawiczbacteria bacterium RIFOXYC1_FULL_38_18</name>
    <dbReference type="NCBI Taxonomy" id="1802229"/>
    <lineage>
        <taxon>Bacteria</taxon>
        <taxon>Candidatus Staskawicziibacteriota</taxon>
    </lineage>
</organism>
<keyword evidence="1" id="KW-0175">Coiled coil</keyword>